<dbReference type="Gene3D" id="1.20.5.320">
    <property type="entry name" value="6-Phosphogluconate Dehydrogenase, domain 3"/>
    <property type="match status" value="1"/>
</dbReference>
<comment type="catalytic activity">
    <reaction evidence="11 12 16">
        <text>6-phospho-D-gluconate + NADP(+) = D-ribulose 5-phosphate + CO2 + NADPH</text>
        <dbReference type="Rhea" id="RHEA:10116"/>
        <dbReference type="ChEBI" id="CHEBI:16526"/>
        <dbReference type="ChEBI" id="CHEBI:57783"/>
        <dbReference type="ChEBI" id="CHEBI:58121"/>
        <dbReference type="ChEBI" id="CHEBI:58349"/>
        <dbReference type="ChEBI" id="CHEBI:58759"/>
        <dbReference type="EC" id="1.1.1.44"/>
    </reaction>
</comment>
<dbReference type="Proteomes" id="UP000705379">
    <property type="component" value="Unassembled WGS sequence"/>
</dbReference>
<evidence type="ECO:0000256" key="10">
    <source>
        <dbReference type="ARBA" id="ARBA00023126"/>
    </source>
</evidence>
<dbReference type="Pfam" id="PF03446">
    <property type="entry name" value="NAD_binding_2"/>
    <property type="match status" value="1"/>
</dbReference>
<feature type="binding site" description="in other chain" evidence="14">
    <location>
        <position position="109"/>
    </location>
    <ligand>
        <name>substrate</name>
        <note>ligand shared between dimeric partners</note>
    </ligand>
</feature>
<keyword evidence="10 12" id="KW-0570">Pentose shunt</keyword>
<evidence type="ECO:0000313" key="18">
    <source>
        <dbReference type="EMBL" id="MBS8260874.1"/>
    </source>
</evidence>
<evidence type="ECO:0000256" key="9">
    <source>
        <dbReference type="ARBA" id="ARBA00023064"/>
    </source>
</evidence>
<dbReference type="InterPro" id="IPR006183">
    <property type="entry name" value="Pgluconate_DH"/>
</dbReference>
<evidence type="ECO:0000256" key="3">
    <source>
        <dbReference type="ARBA" id="ARBA00008419"/>
    </source>
</evidence>
<dbReference type="GO" id="GO:0006098">
    <property type="term" value="P:pentose-phosphate shunt"/>
    <property type="evidence" value="ECO:0007669"/>
    <property type="project" value="UniProtKB-KW"/>
</dbReference>
<dbReference type="EC" id="1.1.1.44" evidence="5 12"/>
<evidence type="ECO:0000256" key="14">
    <source>
        <dbReference type="PIRSR" id="PIRSR000109-2"/>
    </source>
</evidence>
<dbReference type="EMBL" id="QTKU01000002">
    <property type="protein sequence ID" value="MBS8260874.1"/>
    <property type="molecule type" value="Genomic_DNA"/>
</dbReference>
<evidence type="ECO:0000256" key="13">
    <source>
        <dbReference type="PIRSR" id="PIRSR000109-1"/>
    </source>
</evidence>
<dbReference type="PANTHER" id="PTHR11811">
    <property type="entry name" value="6-PHOSPHOGLUCONATE DEHYDROGENASE"/>
    <property type="match status" value="1"/>
</dbReference>
<keyword evidence="9 16" id="KW-0311">Gluconate utilization</keyword>
<dbReference type="NCBIfam" id="NF006765">
    <property type="entry name" value="PRK09287.1"/>
    <property type="match status" value="1"/>
</dbReference>
<dbReference type="InterPro" id="IPR008927">
    <property type="entry name" value="6-PGluconate_DH-like_C_sf"/>
</dbReference>
<feature type="binding site" evidence="14">
    <location>
        <position position="456"/>
    </location>
    <ligand>
        <name>substrate</name>
        <note>ligand shared between dimeric partners</note>
    </ligand>
</feature>
<dbReference type="InterPro" id="IPR006184">
    <property type="entry name" value="6PGdom_BS"/>
</dbReference>
<dbReference type="InterPro" id="IPR006114">
    <property type="entry name" value="6PGDH_C"/>
</dbReference>
<comment type="pathway">
    <text evidence="2 12 16">Carbohydrate degradation; pentose phosphate pathway; D-ribulose 5-phosphate from D-glucose 6-phosphate (oxidative stage): step 3/3.</text>
</comment>
<dbReference type="PROSITE" id="PS00461">
    <property type="entry name" value="6PGD"/>
    <property type="match status" value="1"/>
</dbReference>
<evidence type="ECO:0000256" key="7">
    <source>
        <dbReference type="ARBA" id="ARBA00022857"/>
    </source>
</evidence>
<dbReference type="InterPro" id="IPR006115">
    <property type="entry name" value="6PGDH_NADP-bd"/>
</dbReference>
<reference evidence="18" key="2">
    <citation type="journal article" date="2021" name="Microorganisms">
        <title>Bacterial Dimethylsulfoniopropionate Biosynthesis in the East China Sea.</title>
        <authorList>
            <person name="Liu J."/>
            <person name="Zhang Y."/>
            <person name="Liu J."/>
            <person name="Zhong H."/>
            <person name="Williams B.T."/>
            <person name="Zheng Y."/>
            <person name="Curson A.R.J."/>
            <person name="Sun C."/>
            <person name="Sun H."/>
            <person name="Song D."/>
            <person name="Wagner Mackenzie B."/>
            <person name="Bermejo Martinez A."/>
            <person name="Todd J.D."/>
            <person name="Zhang X.H."/>
        </authorList>
    </citation>
    <scope>NUCLEOTIDE SEQUENCE</scope>
    <source>
        <strain evidence="18">AESS21</strain>
    </source>
</reference>
<dbReference type="Pfam" id="PF00393">
    <property type="entry name" value="6PGD"/>
    <property type="match status" value="1"/>
</dbReference>
<comment type="similarity">
    <text evidence="3 12 16">Belongs to the 6-phosphogluconate dehydrogenase family.</text>
</comment>
<dbReference type="SUPFAM" id="SSF48179">
    <property type="entry name" value="6-phosphogluconate dehydrogenase C-terminal domain-like"/>
    <property type="match status" value="1"/>
</dbReference>
<evidence type="ECO:0000313" key="19">
    <source>
        <dbReference type="Proteomes" id="UP000705379"/>
    </source>
</evidence>
<dbReference type="RefSeq" id="WP_213216326.1">
    <property type="nucleotide sequence ID" value="NZ_QTKU01000002.1"/>
</dbReference>
<organism evidence="18 19">
    <name type="scientific">Roseibium polysiphoniae</name>
    <dbReference type="NCBI Taxonomy" id="2571221"/>
    <lineage>
        <taxon>Bacteria</taxon>
        <taxon>Pseudomonadati</taxon>
        <taxon>Pseudomonadota</taxon>
        <taxon>Alphaproteobacteria</taxon>
        <taxon>Hyphomicrobiales</taxon>
        <taxon>Stappiaceae</taxon>
        <taxon>Roseibium</taxon>
    </lineage>
</organism>
<evidence type="ECO:0000256" key="15">
    <source>
        <dbReference type="PIRSR" id="PIRSR000109-3"/>
    </source>
</evidence>
<evidence type="ECO:0000256" key="8">
    <source>
        <dbReference type="ARBA" id="ARBA00023002"/>
    </source>
</evidence>
<dbReference type="InterPro" id="IPR013328">
    <property type="entry name" value="6PGD_dom2"/>
</dbReference>
<dbReference type="Gene3D" id="3.40.50.720">
    <property type="entry name" value="NAD(P)-binding Rossmann-like Domain"/>
    <property type="match status" value="1"/>
</dbReference>
<dbReference type="PRINTS" id="PR00076">
    <property type="entry name" value="6PGDHDRGNASE"/>
</dbReference>
<evidence type="ECO:0000256" key="6">
    <source>
        <dbReference type="ARBA" id="ARBA00018193"/>
    </source>
</evidence>
<evidence type="ECO:0000256" key="11">
    <source>
        <dbReference type="ARBA" id="ARBA00048640"/>
    </source>
</evidence>
<feature type="binding site" description="in other chain" evidence="14">
    <location>
        <position position="267"/>
    </location>
    <ligand>
        <name>substrate</name>
        <note>ligand shared between dimeric partners</note>
    </ligand>
</feature>
<dbReference type="SUPFAM" id="SSF51735">
    <property type="entry name" value="NAD(P)-binding Rossmann-fold domains"/>
    <property type="match status" value="1"/>
</dbReference>
<protein>
    <recommendedName>
        <fullName evidence="6 12">6-phosphogluconate dehydrogenase, decarboxylating</fullName>
        <ecNumber evidence="5 12">1.1.1.44</ecNumber>
    </recommendedName>
</protein>
<dbReference type="GO" id="GO:0019521">
    <property type="term" value="P:D-gluconate metabolic process"/>
    <property type="evidence" value="ECO:0007669"/>
    <property type="project" value="UniProtKB-KW"/>
</dbReference>
<dbReference type="AlphaFoldDB" id="A0A944GSY7"/>
<reference evidence="18" key="1">
    <citation type="submission" date="2018-08" db="EMBL/GenBank/DDBJ databases">
        <authorList>
            <person name="Jin W."/>
            <person name="Wang H."/>
            <person name="Yang Y."/>
            <person name="Li M."/>
            <person name="Liu J."/>
        </authorList>
    </citation>
    <scope>NUCLEOTIDE SEQUENCE</scope>
    <source>
        <strain evidence="18">AESS21</strain>
    </source>
</reference>
<feature type="binding site" evidence="15">
    <location>
        <begin position="15"/>
        <end position="20"/>
    </location>
    <ligand>
        <name>NADP(+)</name>
        <dbReference type="ChEBI" id="CHEBI:58349"/>
    </ligand>
</feature>
<feature type="binding site" evidence="14">
    <location>
        <position position="450"/>
    </location>
    <ligand>
        <name>substrate</name>
        <note>ligand shared between dimeric partners</note>
    </ligand>
</feature>
<feature type="binding site" description="in other chain" evidence="14">
    <location>
        <position position="294"/>
    </location>
    <ligand>
        <name>substrate</name>
        <note>ligand shared between dimeric partners</note>
    </ligand>
</feature>
<name>A0A944GSY7_9HYPH</name>
<sequence length="477" mass="50042">MAEAVTGSAEIGLIGLGTMGGNLALNIAENGFSIAVFNRTADKADSFHASAGVLADKIVPTKTLEDFVAAIKSPRAIILMVPAGDAVDAQIAALCPLLDPQDLIIDAGNANYHDTNRRDEEAKAAGARFMGIGVSGGEEGARFGPSIMAGGPADGWDQVGHVLEAISAKHGDVPCAAHLGDAGAGHLVKTVHNGIEYADMQMIAEVYGVMRDGFGMTSAEIAEVFEGWNGGILQSYLIEISGKVARATDPETGRPMLDIILDKAGQKGTGRWTAIEALMLGTPASAIEAAVAARNLSARLDERKMGEAVFGAAPQASDKAVIATQMLEAALVAGKIICYAQGFGLILEAAKQYGWAMPLPEIAKIWREGCIIRSAMLNDMADALAEDPSRNLMLAPFFSAKLSETHDALRKVVAEGALKGLPVPALSAALSYFDIMRTERSTANMLQGQRDFFGAHGFERTDKDGSGYHGPWAMNAS</sequence>
<dbReference type="GO" id="GO:0050661">
    <property type="term" value="F:NADP binding"/>
    <property type="evidence" value="ECO:0007669"/>
    <property type="project" value="InterPro"/>
</dbReference>
<feature type="binding site" description="in other chain" evidence="14">
    <location>
        <begin position="135"/>
        <end position="137"/>
    </location>
    <ligand>
        <name>substrate</name>
        <note>ligand shared between dimeric partners</note>
    </ligand>
</feature>
<evidence type="ECO:0000256" key="2">
    <source>
        <dbReference type="ARBA" id="ARBA00004874"/>
    </source>
</evidence>
<comment type="caution">
    <text evidence="18">The sequence shown here is derived from an EMBL/GenBank/DDBJ whole genome shotgun (WGS) entry which is preliminary data.</text>
</comment>
<evidence type="ECO:0000256" key="5">
    <source>
        <dbReference type="ARBA" id="ARBA00013011"/>
    </source>
</evidence>
<feature type="binding site" description="in other chain" evidence="14">
    <location>
        <begin position="192"/>
        <end position="193"/>
    </location>
    <ligand>
        <name>substrate</name>
        <note>ligand shared between dimeric partners</note>
    </ligand>
</feature>
<feature type="binding site" evidence="15">
    <location>
        <begin position="81"/>
        <end position="83"/>
    </location>
    <ligand>
        <name>NADP(+)</name>
        <dbReference type="ChEBI" id="CHEBI:58349"/>
    </ligand>
</feature>
<dbReference type="Gene3D" id="1.10.1040.10">
    <property type="entry name" value="N-(1-d-carboxylethyl)-l-norvaline Dehydrogenase, domain 2"/>
    <property type="match status" value="1"/>
</dbReference>
<feature type="binding site" evidence="15">
    <location>
        <position position="109"/>
    </location>
    <ligand>
        <name>NADP(+)</name>
        <dbReference type="ChEBI" id="CHEBI:58349"/>
    </ligand>
</feature>
<evidence type="ECO:0000259" key="17">
    <source>
        <dbReference type="SMART" id="SM01350"/>
    </source>
</evidence>
<dbReference type="SMART" id="SM01350">
    <property type="entry name" value="6PGD"/>
    <property type="match status" value="1"/>
</dbReference>
<dbReference type="PIRSF" id="PIRSF000109">
    <property type="entry name" value="6PGD"/>
    <property type="match status" value="1"/>
</dbReference>
<proteinExistence type="inferred from homology"/>
<keyword evidence="7 12" id="KW-0521">NADP</keyword>
<dbReference type="InterPro" id="IPR006113">
    <property type="entry name" value="6PGDH_Gnd/GntZ"/>
</dbReference>
<feature type="binding site" evidence="15">
    <location>
        <begin position="38"/>
        <end position="40"/>
    </location>
    <ligand>
        <name>NADP(+)</name>
        <dbReference type="ChEBI" id="CHEBI:58349"/>
    </ligand>
</feature>
<accession>A0A944GSY7</accession>
<comment type="function">
    <text evidence="1 12">Catalyzes the oxidative decarboxylation of 6-phosphogluconate to ribulose 5-phosphate and CO(2), with concomitant reduction of NADP to NADPH.</text>
</comment>
<feature type="active site" description="Proton donor" evidence="13">
    <location>
        <position position="196"/>
    </location>
</feature>
<dbReference type="NCBIfam" id="TIGR00873">
    <property type="entry name" value="gnd"/>
    <property type="match status" value="1"/>
</dbReference>
<feature type="domain" description="6-phosphogluconate dehydrogenase C-terminal" evidence="17">
    <location>
        <begin position="185"/>
        <end position="473"/>
    </location>
</feature>
<evidence type="ECO:0000256" key="12">
    <source>
        <dbReference type="PIRNR" id="PIRNR000109"/>
    </source>
</evidence>
<evidence type="ECO:0000256" key="1">
    <source>
        <dbReference type="ARBA" id="ARBA00002526"/>
    </source>
</evidence>
<keyword evidence="8 12" id="KW-0560">Oxidoreductase</keyword>
<evidence type="ECO:0000256" key="4">
    <source>
        <dbReference type="ARBA" id="ARBA00011738"/>
    </source>
</evidence>
<dbReference type="GO" id="GO:0004616">
    <property type="term" value="F:phosphogluconate dehydrogenase (decarboxylating) activity"/>
    <property type="evidence" value="ECO:0007669"/>
    <property type="project" value="UniProtKB-EC"/>
</dbReference>
<evidence type="ECO:0000256" key="16">
    <source>
        <dbReference type="RuleBase" id="RU000485"/>
    </source>
</evidence>
<feature type="active site" description="Proton acceptor" evidence="13">
    <location>
        <position position="189"/>
    </location>
</feature>
<dbReference type="FunFam" id="1.10.1040.10:FF:000032">
    <property type="entry name" value="6-phosphogluconate dehydrogenase, decarboxylating"/>
    <property type="match status" value="1"/>
</dbReference>
<feature type="binding site" description="in other chain" evidence="14">
    <location>
        <position position="197"/>
    </location>
    <ligand>
        <name>substrate</name>
        <note>ligand shared between dimeric partners</note>
    </ligand>
</feature>
<gene>
    <name evidence="18" type="ORF">DYI23_11635</name>
</gene>
<comment type="subunit">
    <text evidence="4 12">Homodimer.</text>
</comment>
<dbReference type="InterPro" id="IPR036291">
    <property type="entry name" value="NAD(P)-bd_dom_sf"/>
</dbReference>